<dbReference type="OrthoDB" id="75792at2759"/>
<evidence type="ECO:0000256" key="4">
    <source>
        <dbReference type="ARBA" id="ARBA00022490"/>
    </source>
</evidence>
<protein>
    <submittedName>
        <fullName evidence="11">DgyrCDS4748</fullName>
    </submittedName>
</protein>
<feature type="coiled-coil region" evidence="10">
    <location>
        <begin position="29"/>
        <end position="74"/>
    </location>
</feature>
<evidence type="ECO:0000256" key="1">
    <source>
        <dbReference type="ARBA" id="ARBA00004389"/>
    </source>
</evidence>
<evidence type="ECO:0000313" key="12">
    <source>
        <dbReference type="Proteomes" id="UP000549394"/>
    </source>
</evidence>
<reference evidence="11 12" key="1">
    <citation type="submission" date="2020-08" db="EMBL/GenBank/DDBJ databases">
        <authorList>
            <person name="Hejnol A."/>
        </authorList>
    </citation>
    <scope>NUCLEOTIDE SEQUENCE [LARGE SCALE GENOMIC DNA]</scope>
</reference>
<proteinExistence type="inferred from homology"/>
<evidence type="ECO:0000256" key="8">
    <source>
        <dbReference type="ARBA" id="ARBA00022989"/>
    </source>
</evidence>
<evidence type="ECO:0000256" key="10">
    <source>
        <dbReference type="SAM" id="Coils"/>
    </source>
</evidence>
<dbReference type="PANTHER" id="PTHR28621">
    <property type="entry name" value="SELENOPROTEIN S"/>
    <property type="match status" value="1"/>
</dbReference>
<dbReference type="InterPro" id="IPR009703">
    <property type="entry name" value="Selenoprotein_S"/>
</dbReference>
<evidence type="ECO:0000256" key="7">
    <source>
        <dbReference type="ARBA" id="ARBA00022933"/>
    </source>
</evidence>
<gene>
    <name evidence="11" type="ORF">DGYR_LOCUS4504</name>
</gene>
<evidence type="ECO:0000256" key="9">
    <source>
        <dbReference type="ARBA" id="ARBA00023136"/>
    </source>
</evidence>
<keyword evidence="5" id="KW-0812">Transmembrane</keyword>
<keyword evidence="12" id="KW-1185">Reference proteome</keyword>
<keyword evidence="9" id="KW-0472">Membrane</keyword>
<accession>A0A7I8VJB7</accession>
<dbReference type="AlphaFoldDB" id="A0A7I8VJB7"/>
<keyword evidence="10" id="KW-0175">Coiled coil</keyword>
<evidence type="ECO:0000256" key="3">
    <source>
        <dbReference type="ARBA" id="ARBA00011034"/>
    </source>
</evidence>
<evidence type="ECO:0000313" key="11">
    <source>
        <dbReference type="EMBL" id="CAD5115806.1"/>
    </source>
</evidence>
<comment type="similarity">
    <text evidence="3">Belongs to the selenoprotein S family.</text>
</comment>
<comment type="subcellular location">
    <subcellularLocation>
        <location evidence="2">Cytoplasm</location>
    </subcellularLocation>
    <subcellularLocation>
        <location evidence="1">Endoplasmic reticulum membrane</location>
        <topology evidence="1">Single-pass membrane protein</topology>
    </subcellularLocation>
</comment>
<dbReference type="EMBL" id="CAJFCJ010000006">
    <property type="protein sequence ID" value="CAD5115806.1"/>
    <property type="molecule type" value="Genomic_DNA"/>
</dbReference>
<dbReference type="GO" id="GO:0036502">
    <property type="term" value="C:Derlin-1-VIMP complex"/>
    <property type="evidence" value="ECO:0007669"/>
    <property type="project" value="TreeGrafter"/>
</dbReference>
<comment type="caution">
    <text evidence="11">The sequence shown here is derived from an EMBL/GenBank/DDBJ whole genome shotgun (WGS) entry which is preliminary data.</text>
</comment>
<dbReference type="Gene3D" id="6.10.250.2950">
    <property type="match status" value="1"/>
</dbReference>
<dbReference type="GO" id="GO:0036513">
    <property type="term" value="C:Derlin-1 retrotranslocation complex"/>
    <property type="evidence" value="ECO:0007669"/>
    <property type="project" value="TreeGrafter"/>
</dbReference>
<name>A0A7I8VJB7_9ANNE</name>
<keyword evidence="4" id="KW-0963">Cytoplasm</keyword>
<dbReference type="Proteomes" id="UP000549394">
    <property type="component" value="Unassembled WGS sequence"/>
</dbReference>
<organism evidence="11 12">
    <name type="scientific">Dimorphilus gyrociliatus</name>
    <dbReference type="NCBI Taxonomy" id="2664684"/>
    <lineage>
        <taxon>Eukaryota</taxon>
        <taxon>Metazoa</taxon>
        <taxon>Spiralia</taxon>
        <taxon>Lophotrochozoa</taxon>
        <taxon>Annelida</taxon>
        <taxon>Polychaeta</taxon>
        <taxon>Polychaeta incertae sedis</taxon>
        <taxon>Dinophilidae</taxon>
        <taxon>Dimorphilus</taxon>
    </lineage>
</organism>
<evidence type="ECO:0000256" key="5">
    <source>
        <dbReference type="ARBA" id="ARBA00022692"/>
    </source>
</evidence>
<dbReference type="Pfam" id="PF06936">
    <property type="entry name" value="Selenoprotein_S"/>
    <property type="match status" value="1"/>
</dbReference>
<dbReference type="GO" id="GO:0030968">
    <property type="term" value="P:endoplasmic reticulum unfolded protein response"/>
    <property type="evidence" value="ECO:0007669"/>
    <property type="project" value="TreeGrafter"/>
</dbReference>
<keyword evidence="6" id="KW-0256">Endoplasmic reticulum</keyword>
<dbReference type="GO" id="GO:0030970">
    <property type="term" value="P:retrograde protein transport, ER to cytosol"/>
    <property type="evidence" value="ECO:0007669"/>
    <property type="project" value="TreeGrafter"/>
</dbReference>
<dbReference type="PANTHER" id="PTHR28621:SF1">
    <property type="entry name" value="SELENOPROTEIN S"/>
    <property type="match status" value="1"/>
</dbReference>
<keyword evidence="7" id="KW-0712">Selenocysteine</keyword>
<evidence type="ECO:0000256" key="2">
    <source>
        <dbReference type="ARBA" id="ARBA00004496"/>
    </source>
</evidence>
<keyword evidence="8" id="KW-1133">Transmembrane helix</keyword>
<evidence type="ECO:0000256" key="6">
    <source>
        <dbReference type="ARBA" id="ARBA00022824"/>
    </source>
</evidence>
<sequence>MIIYEFFLKNIIKKWMEKRTISSQWDFHAKSAEKHQAALEEARLKMQERQNKMAEEHAQKMKEKEEQKRLEKIEEFEKHEKGQGYYSKLVG</sequence>